<reference evidence="1 2" key="1">
    <citation type="journal article" date="2023" name="BMC Biol.">
        <title>The compact genome of the sponge Oopsacas minuta (Hexactinellida) is lacking key metazoan core genes.</title>
        <authorList>
            <person name="Santini S."/>
            <person name="Schenkelaars Q."/>
            <person name="Jourda C."/>
            <person name="Duchesne M."/>
            <person name="Belahbib H."/>
            <person name="Rocher C."/>
            <person name="Selva M."/>
            <person name="Riesgo A."/>
            <person name="Vervoort M."/>
            <person name="Leys S.P."/>
            <person name="Kodjabachian L."/>
            <person name="Le Bivic A."/>
            <person name="Borchiellini C."/>
            <person name="Claverie J.M."/>
            <person name="Renard E."/>
        </authorList>
    </citation>
    <scope>NUCLEOTIDE SEQUENCE [LARGE SCALE GENOMIC DNA]</scope>
    <source>
        <strain evidence="1">SPO-2</strain>
    </source>
</reference>
<proteinExistence type="predicted"/>
<dbReference type="Proteomes" id="UP001165289">
    <property type="component" value="Unassembled WGS sequence"/>
</dbReference>
<evidence type="ECO:0000313" key="1">
    <source>
        <dbReference type="EMBL" id="KAI6647048.1"/>
    </source>
</evidence>
<gene>
    <name evidence="1" type="ORF">LOD99_8972</name>
</gene>
<protein>
    <submittedName>
        <fullName evidence="1">Uncharacterized protein</fullName>
    </submittedName>
</protein>
<name>A0AAV7JEE6_9METZ</name>
<accession>A0AAV7JEE6</accession>
<dbReference type="EMBL" id="JAKMXF010000347">
    <property type="protein sequence ID" value="KAI6647048.1"/>
    <property type="molecule type" value="Genomic_DNA"/>
</dbReference>
<evidence type="ECO:0000313" key="2">
    <source>
        <dbReference type="Proteomes" id="UP001165289"/>
    </source>
</evidence>
<organism evidence="1 2">
    <name type="scientific">Oopsacas minuta</name>
    <dbReference type="NCBI Taxonomy" id="111878"/>
    <lineage>
        <taxon>Eukaryota</taxon>
        <taxon>Metazoa</taxon>
        <taxon>Porifera</taxon>
        <taxon>Hexactinellida</taxon>
        <taxon>Hexasterophora</taxon>
        <taxon>Lyssacinosida</taxon>
        <taxon>Leucopsacidae</taxon>
        <taxon>Oopsacas</taxon>
    </lineage>
</organism>
<keyword evidence="2" id="KW-1185">Reference proteome</keyword>
<comment type="caution">
    <text evidence="1">The sequence shown here is derived from an EMBL/GenBank/DDBJ whole genome shotgun (WGS) entry which is preliminary data.</text>
</comment>
<sequence>MSNHCPDVGCMFRTAIPAGLPVSATTCPFCQKSLELVAILPIPEDDLGKEDNKAHEDDKVQEYVRAQENNRAQEEPVLGENNPTSDQHDFIASEPTHRKLKLVMSNIESDASLSLPSTPFISPVHTFDHNAEYHGEQPRGENVSNVKKRIKSLFRRKSELHYNNRTRMKQRHGHKRQSVFAIHLELRSQMIGNKDIRIQFNTLILREYCELIDEISLQIYDDCPIKNFQTTFKNFQESNVVEISGFEFNIFHVILKFPPKYISDFPYKYCLQLRSGVDIDEHLQHPSDTQL</sequence>
<dbReference type="AlphaFoldDB" id="A0AAV7JEE6"/>